<dbReference type="PIRSF" id="PIRSF006060">
    <property type="entry name" value="AA_transporter"/>
    <property type="match status" value="1"/>
</dbReference>
<accession>A0A7Y9JLL4</accession>
<dbReference type="AlphaFoldDB" id="A0A7Y9JLL4"/>
<evidence type="ECO:0000313" key="8">
    <source>
        <dbReference type="Proteomes" id="UP000529783"/>
    </source>
</evidence>
<feature type="transmembrane region" description="Helical" evidence="5">
    <location>
        <begin position="82"/>
        <end position="102"/>
    </location>
</feature>
<dbReference type="InterPro" id="IPR004841">
    <property type="entry name" value="AA-permease/SLC12A_dom"/>
</dbReference>
<feature type="transmembrane region" description="Helical" evidence="5">
    <location>
        <begin position="427"/>
        <end position="446"/>
    </location>
</feature>
<feature type="transmembrane region" description="Helical" evidence="5">
    <location>
        <begin position="233"/>
        <end position="253"/>
    </location>
</feature>
<dbReference type="GO" id="GO:0016020">
    <property type="term" value="C:membrane"/>
    <property type="evidence" value="ECO:0007669"/>
    <property type="project" value="UniProtKB-SubCell"/>
</dbReference>
<dbReference type="Gene3D" id="1.20.1740.10">
    <property type="entry name" value="Amino acid/polyamine transporter I"/>
    <property type="match status" value="1"/>
</dbReference>
<feature type="transmembrane region" description="Helical" evidence="5">
    <location>
        <begin position="398"/>
        <end position="415"/>
    </location>
</feature>
<evidence type="ECO:0000256" key="2">
    <source>
        <dbReference type="ARBA" id="ARBA00022692"/>
    </source>
</evidence>
<sequence>MRRNLTLWGALGLSLAITAPTLAMGLNGALPAKLAGPAVPLVFLIGFVGVAAVMYGFVRLTRYFNHAGSVYALAGVTMGPRAGFFGGFALLGVYTALAISTLGSTAQFAKVFLADAGVHLDIPWPVIALATLAFATYLATMDTRNATRVLLAIESIGIVLMLVIVVVVFAKLAGGDAPRGQTFSSDVLVPSGVSFGAIMAATVYAFLSFAGIEGAAALGEETRDPRRNIPRSIIGAVLLTGVLYFVVMLAQTLGFGTDAAGVKAFGESGAPLADVAKSYVGSTVATAFSGAATVSSFAATLGCVTAASRILFALGRDGFGFAAWAREPRRGGTPIPALLTVAAVSVVATLAHAIAGTSPFDMYFYWATLGVIGLLVVYAVTSLGALRYLFTRGLAPRWEAVIPVVAVAYLAYVFYKQVWPVPDPPYNLFPYIVAAWLLAGVTMIVFRPELTRRIGEGFERAEGLLDNEPTAPSNT</sequence>
<feature type="transmembrane region" description="Helical" evidence="5">
    <location>
        <begin position="193"/>
        <end position="212"/>
    </location>
</feature>
<keyword evidence="4 5" id="KW-0472">Membrane</keyword>
<feature type="transmembrane region" description="Helical" evidence="5">
    <location>
        <begin position="335"/>
        <end position="357"/>
    </location>
</feature>
<dbReference type="PANTHER" id="PTHR42770:SF16">
    <property type="entry name" value="AMINO ACID PERMEASE"/>
    <property type="match status" value="1"/>
</dbReference>
<keyword evidence="8" id="KW-1185">Reference proteome</keyword>
<evidence type="ECO:0000256" key="5">
    <source>
        <dbReference type="SAM" id="Phobius"/>
    </source>
</evidence>
<evidence type="ECO:0000313" key="7">
    <source>
        <dbReference type="EMBL" id="NYD51624.1"/>
    </source>
</evidence>
<evidence type="ECO:0000256" key="3">
    <source>
        <dbReference type="ARBA" id="ARBA00022989"/>
    </source>
</evidence>
<gene>
    <name evidence="7" type="ORF">BJY14_007607</name>
</gene>
<dbReference type="GO" id="GO:0055085">
    <property type="term" value="P:transmembrane transport"/>
    <property type="evidence" value="ECO:0007669"/>
    <property type="project" value="InterPro"/>
</dbReference>
<comment type="caution">
    <text evidence="7">The sequence shown here is derived from an EMBL/GenBank/DDBJ whole genome shotgun (WGS) entry which is preliminary data.</text>
</comment>
<comment type="subcellular location">
    <subcellularLocation>
        <location evidence="1">Membrane</location>
        <topology evidence="1">Multi-pass membrane protein</topology>
    </subcellularLocation>
</comment>
<dbReference type="PANTHER" id="PTHR42770">
    <property type="entry name" value="AMINO ACID TRANSPORTER-RELATED"/>
    <property type="match status" value="1"/>
</dbReference>
<feature type="domain" description="Amino acid permease/ SLC12A" evidence="6">
    <location>
        <begin position="34"/>
        <end position="446"/>
    </location>
</feature>
<feature type="transmembrane region" description="Helical" evidence="5">
    <location>
        <begin position="363"/>
        <end position="386"/>
    </location>
</feature>
<organism evidence="7 8">
    <name type="scientific">Actinomadura luteofluorescens</name>
    <dbReference type="NCBI Taxonomy" id="46163"/>
    <lineage>
        <taxon>Bacteria</taxon>
        <taxon>Bacillati</taxon>
        <taxon>Actinomycetota</taxon>
        <taxon>Actinomycetes</taxon>
        <taxon>Streptosporangiales</taxon>
        <taxon>Thermomonosporaceae</taxon>
        <taxon>Actinomadura</taxon>
    </lineage>
</organism>
<dbReference type="Proteomes" id="UP000529783">
    <property type="component" value="Unassembled WGS sequence"/>
</dbReference>
<evidence type="ECO:0000256" key="4">
    <source>
        <dbReference type="ARBA" id="ARBA00023136"/>
    </source>
</evidence>
<dbReference type="RefSeq" id="WP_179847985.1">
    <property type="nucleotide sequence ID" value="NZ_JACCBA010000001.1"/>
</dbReference>
<keyword evidence="2 5" id="KW-0812">Transmembrane</keyword>
<feature type="transmembrane region" description="Helical" evidence="5">
    <location>
        <begin position="287"/>
        <end position="314"/>
    </location>
</feature>
<reference evidence="7 8" key="1">
    <citation type="submission" date="2020-07" db="EMBL/GenBank/DDBJ databases">
        <title>Sequencing the genomes of 1000 actinobacteria strains.</title>
        <authorList>
            <person name="Klenk H.-P."/>
        </authorList>
    </citation>
    <scope>NUCLEOTIDE SEQUENCE [LARGE SCALE GENOMIC DNA]</scope>
    <source>
        <strain evidence="7 8">DSM 40398</strain>
    </source>
</reference>
<feature type="transmembrane region" description="Helical" evidence="5">
    <location>
        <begin position="122"/>
        <end position="139"/>
    </location>
</feature>
<evidence type="ECO:0000256" key="1">
    <source>
        <dbReference type="ARBA" id="ARBA00004141"/>
    </source>
</evidence>
<keyword evidence="3 5" id="KW-1133">Transmembrane helix</keyword>
<dbReference type="InterPro" id="IPR050367">
    <property type="entry name" value="APC_superfamily"/>
</dbReference>
<dbReference type="EMBL" id="JACCBA010000001">
    <property type="protein sequence ID" value="NYD51624.1"/>
    <property type="molecule type" value="Genomic_DNA"/>
</dbReference>
<dbReference type="Pfam" id="PF00324">
    <property type="entry name" value="AA_permease"/>
    <property type="match status" value="1"/>
</dbReference>
<feature type="transmembrane region" description="Helical" evidence="5">
    <location>
        <begin position="41"/>
        <end position="61"/>
    </location>
</feature>
<name>A0A7Y9JLL4_9ACTN</name>
<feature type="transmembrane region" description="Helical" evidence="5">
    <location>
        <begin position="151"/>
        <end position="173"/>
    </location>
</feature>
<protein>
    <submittedName>
        <fullName evidence="7">Amino acid transporter</fullName>
    </submittedName>
</protein>
<evidence type="ECO:0000259" key="6">
    <source>
        <dbReference type="Pfam" id="PF00324"/>
    </source>
</evidence>
<proteinExistence type="predicted"/>